<accession>A0A286MPZ2</accession>
<evidence type="ECO:0000313" key="2">
    <source>
        <dbReference type="Proteomes" id="UP000222444"/>
    </source>
</evidence>
<name>A0A286MPZ2_9CAUD</name>
<reference evidence="1 2" key="1">
    <citation type="submission" date="2017-06" db="EMBL/GenBank/DDBJ databases">
        <authorList>
            <person name="Kagey J.D."/>
            <person name="Thomson J.S."/>
            <person name="Conant S.B."/>
            <person name="Patel P."/>
            <person name="Sherwood J."/>
            <person name="Julien A."/>
            <person name="Tieu N.T."/>
            <person name="Stoner T.H."/>
            <person name="Garlena R.A."/>
            <person name="Russell D.A."/>
            <person name="Pope W.H."/>
            <person name="Jacobs-Sera D."/>
            <person name="Hatfull G.F."/>
        </authorList>
    </citation>
    <scope>NUCLEOTIDE SEQUENCE [LARGE SCALE GENOMIC DNA]</scope>
</reference>
<sequence length="47" mass="5601">MYYRIDAIIKSDRAEDEMGMFIEGLLEGQFKSNVKDLSVYEVTFYER</sequence>
<dbReference type="EMBL" id="MF373840">
    <property type="protein sequence ID" value="ASW31317.1"/>
    <property type="molecule type" value="Genomic_DNA"/>
</dbReference>
<protein>
    <submittedName>
        <fullName evidence="1">Uncharacterized protein</fullName>
    </submittedName>
</protein>
<gene>
    <name evidence="1" type="primary">59</name>
    <name evidence="1" type="ORF">SEA_FRED313_59</name>
</gene>
<proteinExistence type="predicted"/>
<organism evidence="1 2">
    <name type="scientific">Mycobacterium phage Fred313</name>
    <dbReference type="NCBI Taxonomy" id="2015809"/>
    <lineage>
        <taxon>Viruses</taxon>
        <taxon>Duplodnaviria</taxon>
        <taxon>Heunggongvirae</taxon>
        <taxon>Uroviricota</taxon>
        <taxon>Caudoviricetes</taxon>
        <taxon>Veracruzvirus</taxon>
        <taxon>Veracruzvirus heldan</taxon>
    </lineage>
</organism>
<dbReference type="Proteomes" id="UP000222444">
    <property type="component" value="Segment"/>
</dbReference>
<evidence type="ECO:0000313" key="1">
    <source>
        <dbReference type="EMBL" id="ASW31317.1"/>
    </source>
</evidence>